<organism evidence="2 3">
    <name type="scientific">Methyloversatilis universalis (strain ATCC BAA-1314 / DSM 25237 / JCM 13912 / CCUG 52030 / FAM5)</name>
    <dbReference type="NCBI Taxonomy" id="1000565"/>
    <lineage>
        <taxon>Bacteria</taxon>
        <taxon>Pseudomonadati</taxon>
        <taxon>Pseudomonadota</taxon>
        <taxon>Betaproteobacteria</taxon>
        <taxon>Nitrosomonadales</taxon>
        <taxon>Sterolibacteriaceae</taxon>
        <taxon>Methyloversatilis</taxon>
    </lineage>
</organism>
<dbReference type="PROSITE" id="PS51257">
    <property type="entry name" value="PROKAR_LIPOPROTEIN"/>
    <property type="match status" value="1"/>
</dbReference>
<feature type="signal peptide" evidence="1">
    <location>
        <begin position="1"/>
        <end position="29"/>
    </location>
</feature>
<evidence type="ECO:0000313" key="3">
    <source>
        <dbReference type="Proteomes" id="UP000005019"/>
    </source>
</evidence>
<name>F5RI40_METUF</name>
<dbReference type="STRING" id="1000565.METUNv1_03990"/>
<dbReference type="OrthoDB" id="8566553at2"/>
<evidence type="ECO:0000313" key="2">
    <source>
        <dbReference type="EMBL" id="EGK70022.1"/>
    </source>
</evidence>
<accession>F5RI40</accession>
<dbReference type="RefSeq" id="WP_008064810.1">
    <property type="nucleotide sequence ID" value="NZ_AFHG01000059.1"/>
</dbReference>
<sequence>MISLTVRRGLTRTALLASLALLLGGCVTAPPRPPAPTTDEIVQMAKDGIPAAEIIQRLEESRALYPLKASQLAQLRQDGVPDEVIDYMQQTLIETERMREAMRERDRMWMYGYPYYPPYPWGYWRRPYR</sequence>
<dbReference type="AlphaFoldDB" id="F5RI40"/>
<keyword evidence="3" id="KW-1185">Reference proteome</keyword>
<protein>
    <recommendedName>
        <fullName evidence="4">Lipoprotein</fullName>
    </recommendedName>
</protein>
<dbReference type="EMBL" id="AFHG01000059">
    <property type="protein sequence ID" value="EGK70022.1"/>
    <property type="molecule type" value="Genomic_DNA"/>
</dbReference>
<feature type="chain" id="PRO_5003331088" description="Lipoprotein" evidence="1">
    <location>
        <begin position="30"/>
        <end position="129"/>
    </location>
</feature>
<evidence type="ECO:0000256" key="1">
    <source>
        <dbReference type="SAM" id="SignalP"/>
    </source>
</evidence>
<comment type="caution">
    <text evidence="2">The sequence shown here is derived from an EMBL/GenBank/DDBJ whole genome shotgun (WGS) entry which is preliminary data.</text>
</comment>
<evidence type="ECO:0008006" key="4">
    <source>
        <dbReference type="Google" id="ProtNLM"/>
    </source>
</evidence>
<keyword evidence="1" id="KW-0732">Signal</keyword>
<gene>
    <name evidence="2" type="ORF">METUNv1_03990</name>
</gene>
<proteinExistence type="predicted"/>
<reference evidence="2 3" key="1">
    <citation type="journal article" date="2011" name="J. Bacteriol.">
        <title>Genome sequence of Methyloversatilis universalis FAM5T, a methylotrophic representative of the order Rhodocyclales.</title>
        <authorList>
            <person name="Kittichotirat W."/>
            <person name="Good N.M."/>
            <person name="Hall R."/>
            <person name="Bringel F."/>
            <person name="Lajus A."/>
            <person name="Medigue C."/>
            <person name="Smalley N.E."/>
            <person name="Beck D."/>
            <person name="Bumgarner R."/>
            <person name="Vuilleumier S."/>
            <person name="Kalyuzhnaya M.G."/>
        </authorList>
    </citation>
    <scope>NUCLEOTIDE SEQUENCE [LARGE SCALE GENOMIC DNA]</scope>
    <source>
        <strain evidence="3">ATCC BAA-1314 / JCM 13912 / FAM5</strain>
    </source>
</reference>
<dbReference type="Proteomes" id="UP000005019">
    <property type="component" value="Unassembled WGS sequence"/>
</dbReference>